<name>A0A0F9FMR4_9ZZZZ</name>
<comment type="caution">
    <text evidence="1">The sequence shown here is derived from an EMBL/GenBank/DDBJ whole genome shotgun (WGS) entry which is preliminary data.</text>
</comment>
<dbReference type="EMBL" id="LAZR01023065">
    <property type="protein sequence ID" value="KKL79781.1"/>
    <property type="molecule type" value="Genomic_DNA"/>
</dbReference>
<dbReference type="AlphaFoldDB" id="A0A0F9FMR4"/>
<evidence type="ECO:0000313" key="1">
    <source>
        <dbReference type="EMBL" id="KKL79781.1"/>
    </source>
</evidence>
<protein>
    <submittedName>
        <fullName evidence="1">Uncharacterized protein</fullName>
    </submittedName>
</protein>
<sequence>MTQQEKAGEFWALGQSNGAPNRVCVENLDSTMQPAR</sequence>
<proteinExistence type="predicted"/>
<organism evidence="1">
    <name type="scientific">marine sediment metagenome</name>
    <dbReference type="NCBI Taxonomy" id="412755"/>
    <lineage>
        <taxon>unclassified sequences</taxon>
        <taxon>metagenomes</taxon>
        <taxon>ecological metagenomes</taxon>
    </lineage>
</organism>
<reference evidence="1" key="1">
    <citation type="journal article" date="2015" name="Nature">
        <title>Complex archaea that bridge the gap between prokaryotes and eukaryotes.</title>
        <authorList>
            <person name="Spang A."/>
            <person name="Saw J.H."/>
            <person name="Jorgensen S.L."/>
            <person name="Zaremba-Niedzwiedzka K."/>
            <person name="Martijn J."/>
            <person name="Lind A.E."/>
            <person name="van Eijk R."/>
            <person name="Schleper C."/>
            <person name="Guy L."/>
            <person name="Ettema T.J."/>
        </authorList>
    </citation>
    <scope>NUCLEOTIDE SEQUENCE</scope>
</reference>
<gene>
    <name evidence="1" type="ORF">LCGC14_2011290</name>
</gene>
<accession>A0A0F9FMR4</accession>